<dbReference type="EMBL" id="QVQT01000001">
    <property type="protein sequence ID" value="RFU18101.1"/>
    <property type="molecule type" value="Genomic_DNA"/>
</dbReference>
<dbReference type="PANTHER" id="PTHR43364">
    <property type="entry name" value="NADH-SPECIFIC METHYLGLYOXAL REDUCTASE-RELATED"/>
    <property type="match status" value="1"/>
</dbReference>
<evidence type="ECO:0000256" key="1">
    <source>
        <dbReference type="ARBA" id="ARBA00023002"/>
    </source>
</evidence>
<dbReference type="InterPro" id="IPR023210">
    <property type="entry name" value="NADP_OxRdtase_dom"/>
</dbReference>
<dbReference type="GO" id="GO:0016491">
    <property type="term" value="F:oxidoreductase activity"/>
    <property type="evidence" value="ECO:0007669"/>
    <property type="project" value="UniProtKB-KW"/>
</dbReference>
<organism evidence="3 4">
    <name type="scientific">Paracidobacterium acidisoli</name>
    <dbReference type="NCBI Taxonomy" id="2303751"/>
    <lineage>
        <taxon>Bacteria</taxon>
        <taxon>Pseudomonadati</taxon>
        <taxon>Acidobacteriota</taxon>
        <taxon>Terriglobia</taxon>
        <taxon>Terriglobales</taxon>
        <taxon>Acidobacteriaceae</taxon>
        <taxon>Paracidobacterium</taxon>
    </lineage>
</organism>
<keyword evidence="1" id="KW-0560">Oxidoreductase</keyword>
<keyword evidence="4" id="KW-1185">Reference proteome</keyword>
<dbReference type="Proteomes" id="UP000264702">
    <property type="component" value="Unassembled WGS sequence"/>
</dbReference>
<gene>
    <name evidence="3" type="ORF">D0Y96_00510</name>
</gene>
<dbReference type="InterPro" id="IPR036812">
    <property type="entry name" value="NAD(P)_OxRdtase_dom_sf"/>
</dbReference>
<feature type="domain" description="NADP-dependent oxidoreductase" evidence="2">
    <location>
        <begin position="15"/>
        <end position="313"/>
    </location>
</feature>
<dbReference type="AlphaFoldDB" id="A0A372ITI4"/>
<protein>
    <submittedName>
        <fullName evidence="3">Aldo/keto reductase</fullName>
    </submittedName>
</protein>
<evidence type="ECO:0000313" key="3">
    <source>
        <dbReference type="EMBL" id="RFU18101.1"/>
    </source>
</evidence>
<dbReference type="Gene3D" id="3.20.20.100">
    <property type="entry name" value="NADP-dependent oxidoreductase domain"/>
    <property type="match status" value="1"/>
</dbReference>
<evidence type="ECO:0000313" key="4">
    <source>
        <dbReference type="Proteomes" id="UP000264702"/>
    </source>
</evidence>
<sequence>MQKRTLGSSGPAVPPIVLGGNVYGWTLSEADTFHQLDRALDAGLNFVDTADVYSRWVPGHQGGESETILGRWFAKSGHRSQVILATKVGMDMGDGRKGLKAAYIEQAVEDSLRRLQTDYIDLYQAHSDDKETPLEETLGAFDKLVKAGKVRYLGASNYSGLRLAEALETSKKHGFASYISLQPHYNLMERHDFETDLLPVVQQYGIGVIPYFSLAAGFLTGKYRGAGDAAKAARGAMVQKYLNDRGFAVVDALTEIAEGLQSTPARVALAWLLAQPGITAPIASATNDRQLDDLAAAADLKLDAGALRRLDEVSTPVSA</sequence>
<dbReference type="CDD" id="cd19081">
    <property type="entry name" value="AKR_AKR9C1"/>
    <property type="match status" value="1"/>
</dbReference>
<dbReference type="SUPFAM" id="SSF51430">
    <property type="entry name" value="NAD(P)-linked oxidoreductase"/>
    <property type="match status" value="1"/>
</dbReference>
<dbReference type="RefSeq" id="WP_117297190.1">
    <property type="nucleotide sequence ID" value="NZ_QVQT02000001.1"/>
</dbReference>
<dbReference type="Pfam" id="PF00248">
    <property type="entry name" value="Aldo_ket_red"/>
    <property type="match status" value="1"/>
</dbReference>
<evidence type="ECO:0000259" key="2">
    <source>
        <dbReference type="Pfam" id="PF00248"/>
    </source>
</evidence>
<dbReference type="PANTHER" id="PTHR43364:SF6">
    <property type="entry name" value="OXIDOREDUCTASE-RELATED"/>
    <property type="match status" value="1"/>
</dbReference>
<dbReference type="OrthoDB" id="9773828at2"/>
<dbReference type="GO" id="GO:0005829">
    <property type="term" value="C:cytosol"/>
    <property type="evidence" value="ECO:0007669"/>
    <property type="project" value="UniProtKB-ARBA"/>
</dbReference>
<proteinExistence type="predicted"/>
<name>A0A372ITI4_9BACT</name>
<reference evidence="3 4" key="1">
    <citation type="submission" date="2018-08" db="EMBL/GenBank/DDBJ databases">
        <title>Acidipila sp. 4G-K13, an acidobacterium isolated from forest soil.</title>
        <authorList>
            <person name="Gao Z.-H."/>
            <person name="Qiu L.-H."/>
        </authorList>
    </citation>
    <scope>NUCLEOTIDE SEQUENCE [LARGE SCALE GENOMIC DNA]</scope>
    <source>
        <strain evidence="3 4">4G-K13</strain>
    </source>
</reference>
<accession>A0A372ITI4</accession>
<dbReference type="FunFam" id="3.20.20.100:FF:000004">
    <property type="entry name" value="Oxidoreductase, aldo/keto reductase"/>
    <property type="match status" value="1"/>
</dbReference>
<dbReference type="InterPro" id="IPR050523">
    <property type="entry name" value="AKR_Detox_Biosynth"/>
</dbReference>
<comment type="caution">
    <text evidence="3">The sequence shown here is derived from an EMBL/GenBank/DDBJ whole genome shotgun (WGS) entry which is preliminary data.</text>
</comment>